<dbReference type="RefSeq" id="WP_174880996.1">
    <property type="nucleotide sequence ID" value="NZ_CADEPK010000299.1"/>
</dbReference>
<evidence type="ECO:0000313" key="2">
    <source>
        <dbReference type="Proteomes" id="UP001232245"/>
    </source>
</evidence>
<organism evidence="1 2">
    <name type="scientific">Metabacillus niabensis</name>
    <dbReference type="NCBI Taxonomy" id="324854"/>
    <lineage>
        <taxon>Bacteria</taxon>
        <taxon>Bacillati</taxon>
        <taxon>Bacillota</taxon>
        <taxon>Bacilli</taxon>
        <taxon>Bacillales</taxon>
        <taxon>Bacillaceae</taxon>
        <taxon>Metabacillus</taxon>
    </lineage>
</organism>
<comment type="caution">
    <text evidence="1">The sequence shown here is derived from an EMBL/GenBank/DDBJ whole genome shotgun (WGS) entry which is preliminary data.</text>
</comment>
<gene>
    <name evidence="1" type="ORF">J2S02_003681</name>
</gene>
<keyword evidence="2" id="KW-1185">Reference proteome</keyword>
<sequence length="88" mass="9681">MKIIRNTFHVLLIVTAVVGLNACGAKDPVSELQSKKWNVVATNGESYTAEFGPLVYELEKNGHEYNLKATTETIKEKTGDLTLSPSKE</sequence>
<evidence type="ECO:0000313" key="1">
    <source>
        <dbReference type="EMBL" id="MDQ0227336.1"/>
    </source>
</evidence>
<dbReference type="Proteomes" id="UP001232245">
    <property type="component" value="Unassembled WGS sequence"/>
</dbReference>
<name>A0ABT9Z505_9BACI</name>
<accession>A0ABT9Z505</accession>
<reference evidence="1 2" key="1">
    <citation type="submission" date="2023-07" db="EMBL/GenBank/DDBJ databases">
        <title>Genomic Encyclopedia of Type Strains, Phase IV (KMG-IV): sequencing the most valuable type-strain genomes for metagenomic binning, comparative biology and taxonomic classification.</title>
        <authorList>
            <person name="Goeker M."/>
        </authorList>
    </citation>
    <scope>NUCLEOTIDE SEQUENCE [LARGE SCALE GENOMIC DNA]</scope>
    <source>
        <strain evidence="1 2">DSM 17723</strain>
    </source>
</reference>
<proteinExistence type="predicted"/>
<protein>
    <submittedName>
        <fullName evidence="1">Uncharacterized protein</fullName>
    </submittedName>
</protein>
<dbReference type="EMBL" id="JAUSTZ010000008">
    <property type="protein sequence ID" value="MDQ0227336.1"/>
    <property type="molecule type" value="Genomic_DNA"/>
</dbReference>